<sequence>MIQKVDCKYCDKKGYSAKNIGSTSHLKRHIEDCKKNQDPVQTLLGRSLAGNITSFHFNQDVVRAELVRFIVVDKQDKHLVFFEKDAFKRFIRKTYGDIFQPPSRNTIYADILKFYKIEKEKLKLSCKILLKKYLLRVIYGALQQN</sequence>
<gene>
    <name evidence="6" type="ORF">GIB67_000448</name>
</gene>
<dbReference type="GO" id="GO:0005634">
    <property type="term" value="C:nucleus"/>
    <property type="evidence" value="ECO:0007669"/>
    <property type="project" value="TreeGrafter"/>
</dbReference>
<keyword evidence="3" id="KW-0862">Zinc</keyword>
<evidence type="ECO:0000256" key="3">
    <source>
        <dbReference type="ARBA" id="ARBA00022833"/>
    </source>
</evidence>
<reference evidence="6 7" key="1">
    <citation type="journal article" date="2020" name="IScience">
        <title>Genome Sequencing of the Endangered Kingdonia uniflora (Circaeasteraceae, Ranunculales) Reveals Potential Mechanisms of Evolutionary Specialization.</title>
        <authorList>
            <person name="Sun Y."/>
            <person name="Deng T."/>
            <person name="Zhang A."/>
            <person name="Moore M.J."/>
            <person name="Landis J.B."/>
            <person name="Lin N."/>
            <person name="Zhang H."/>
            <person name="Zhang X."/>
            <person name="Huang J."/>
            <person name="Zhang X."/>
            <person name="Sun H."/>
            <person name="Wang H."/>
        </authorList>
    </citation>
    <scope>NUCLEOTIDE SEQUENCE [LARGE SCALE GENOMIC DNA]</scope>
    <source>
        <strain evidence="6">TB1705</strain>
        <tissue evidence="6">Leaf</tissue>
    </source>
</reference>
<dbReference type="PANTHER" id="PTHR34396:SF25">
    <property type="entry name" value="BOUNDARY ELEMENT ASSOCIATED FACTOR"/>
    <property type="match status" value="1"/>
</dbReference>
<evidence type="ECO:0000313" key="6">
    <source>
        <dbReference type="EMBL" id="KAF6156908.1"/>
    </source>
</evidence>
<dbReference type="GO" id="GO:1990837">
    <property type="term" value="F:sequence-specific double-stranded DNA binding"/>
    <property type="evidence" value="ECO:0007669"/>
    <property type="project" value="TreeGrafter"/>
</dbReference>
<name>A0A7J7MQB8_9MAGN</name>
<organism evidence="6 7">
    <name type="scientific">Kingdonia uniflora</name>
    <dbReference type="NCBI Taxonomy" id="39325"/>
    <lineage>
        <taxon>Eukaryota</taxon>
        <taxon>Viridiplantae</taxon>
        <taxon>Streptophyta</taxon>
        <taxon>Embryophyta</taxon>
        <taxon>Tracheophyta</taxon>
        <taxon>Spermatophyta</taxon>
        <taxon>Magnoliopsida</taxon>
        <taxon>Ranunculales</taxon>
        <taxon>Circaeasteraceae</taxon>
        <taxon>Kingdonia</taxon>
    </lineage>
</organism>
<dbReference type="InterPro" id="IPR053031">
    <property type="entry name" value="Cuticle_assoc_protein"/>
</dbReference>
<dbReference type="GO" id="GO:0006357">
    <property type="term" value="P:regulation of transcription by RNA polymerase II"/>
    <property type="evidence" value="ECO:0007669"/>
    <property type="project" value="TreeGrafter"/>
</dbReference>
<dbReference type="OrthoDB" id="1873329at2759"/>
<feature type="domain" description="BED-type" evidence="5">
    <location>
        <begin position="1"/>
        <end position="40"/>
    </location>
</feature>
<dbReference type="Proteomes" id="UP000541444">
    <property type="component" value="Unassembled WGS sequence"/>
</dbReference>
<dbReference type="PROSITE" id="PS50808">
    <property type="entry name" value="ZF_BED"/>
    <property type="match status" value="1"/>
</dbReference>
<evidence type="ECO:0000256" key="4">
    <source>
        <dbReference type="PROSITE-ProRule" id="PRU00027"/>
    </source>
</evidence>
<dbReference type="PANTHER" id="PTHR34396">
    <property type="entry name" value="OS03G0264950 PROTEIN-RELATED"/>
    <property type="match status" value="1"/>
</dbReference>
<protein>
    <recommendedName>
        <fullName evidence="5">BED-type domain-containing protein</fullName>
    </recommendedName>
</protein>
<evidence type="ECO:0000256" key="1">
    <source>
        <dbReference type="ARBA" id="ARBA00022723"/>
    </source>
</evidence>
<dbReference type="EMBL" id="JACGCM010001293">
    <property type="protein sequence ID" value="KAF6156908.1"/>
    <property type="molecule type" value="Genomic_DNA"/>
</dbReference>
<evidence type="ECO:0000313" key="7">
    <source>
        <dbReference type="Proteomes" id="UP000541444"/>
    </source>
</evidence>
<dbReference type="GO" id="GO:0008270">
    <property type="term" value="F:zinc ion binding"/>
    <property type="evidence" value="ECO:0007669"/>
    <property type="project" value="UniProtKB-KW"/>
</dbReference>
<dbReference type="AlphaFoldDB" id="A0A7J7MQB8"/>
<dbReference type="InterPro" id="IPR003656">
    <property type="entry name" value="Znf_BED"/>
</dbReference>
<accession>A0A7J7MQB8</accession>
<evidence type="ECO:0000256" key="2">
    <source>
        <dbReference type="ARBA" id="ARBA00022771"/>
    </source>
</evidence>
<keyword evidence="2 4" id="KW-0863">Zinc-finger</keyword>
<keyword evidence="7" id="KW-1185">Reference proteome</keyword>
<evidence type="ECO:0000259" key="5">
    <source>
        <dbReference type="PROSITE" id="PS50808"/>
    </source>
</evidence>
<keyword evidence="1" id="KW-0479">Metal-binding</keyword>
<proteinExistence type="predicted"/>
<comment type="caution">
    <text evidence="6">The sequence shown here is derived from an EMBL/GenBank/DDBJ whole genome shotgun (WGS) entry which is preliminary data.</text>
</comment>